<dbReference type="FunFam" id="3.30.160.20:FF:000004">
    <property type="entry name" value="Peptide chain release factor 1"/>
    <property type="match status" value="1"/>
</dbReference>
<evidence type="ECO:0000256" key="3">
    <source>
        <dbReference type="ARBA" id="ARBA00022917"/>
    </source>
</evidence>
<comment type="similarity">
    <text evidence="1">Belongs to the prokaryotic/mitochondrial release factor family.</text>
</comment>
<dbReference type="PANTHER" id="PTHR43804">
    <property type="entry name" value="LD18447P"/>
    <property type="match status" value="1"/>
</dbReference>
<feature type="domain" description="Prokaryotic-type class I peptide chain release factors" evidence="5">
    <location>
        <begin position="221"/>
        <end position="237"/>
    </location>
</feature>
<dbReference type="InterPro" id="IPR000352">
    <property type="entry name" value="Pep_chain_release_fac_I"/>
</dbReference>
<dbReference type="EMBL" id="JAHMUF010000021">
    <property type="protein sequence ID" value="KAG7191988.1"/>
    <property type="molecule type" value="Genomic_DNA"/>
</dbReference>
<keyword evidence="3" id="KW-0648">Protein biosynthesis</keyword>
<dbReference type="GO" id="GO:0005739">
    <property type="term" value="C:mitochondrion"/>
    <property type="evidence" value="ECO:0007669"/>
    <property type="project" value="UniProtKB-ARBA"/>
</dbReference>
<dbReference type="AlphaFoldDB" id="A0A9P7V650"/>
<protein>
    <recommendedName>
        <fullName evidence="4">Peptide chain release factor 1, mitochondrial</fullName>
    </recommendedName>
</protein>
<dbReference type="InterPro" id="IPR005139">
    <property type="entry name" value="PCRF"/>
</dbReference>
<dbReference type="OrthoDB" id="2019491at2759"/>
<reference evidence="6" key="1">
    <citation type="submission" date="2021-03" db="EMBL/GenBank/DDBJ databases">
        <authorList>
            <person name="Palmer J.M."/>
        </authorList>
    </citation>
    <scope>NUCLEOTIDE SEQUENCE</scope>
    <source>
        <strain evidence="6">ARV_011</strain>
    </source>
</reference>
<proteinExistence type="inferred from homology"/>
<organism evidence="6 7">
    <name type="scientific">Scheffersomyces spartinae</name>
    <dbReference type="NCBI Taxonomy" id="45513"/>
    <lineage>
        <taxon>Eukaryota</taxon>
        <taxon>Fungi</taxon>
        <taxon>Dikarya</taxon>
        <taxon>Ascomycota</taxon>
        <taxon>Saccharomycotina</taxon>
        <taxon>Pichiomycetes</taxon>
        <taxon>Debaryomycetaceae</taxon>
        <taxon>Scheffersomyces</taxon>
    </lineage>
</organism>
<keyword evidence="7" id="KW-1185">Reference proteome</keyword>
<dbReference type="Gene3D" id="3.30.160.20">
    <property type="match status" value="1"/>
</dbReference>
<dbReference type="RefSeq" id="XP_043047539.1">
    <property type="nucleotide sequence ID" value="XM_043193352.1"/>
</dbReference>
<evidence type="ECO:0000313" key="7">
    <source>
        <dbReference type="Proteomes" id="UP000790833"/>
    </source>
</evidence>
<dbReference type="SUPFAM" id="SSF75620">
    <property type="entry name" value="Release factor"/>
    <property type="match status" value="1"/>
</dbReference>
<dbReference type="InterPro" id="IPR045853">
    <property type="entry name" value="Pep_chain_release_fac_I_sf"/>
</dbReference>
<dbReference type="Gene3D" id="6.10.140.1950">
    <property type="match status" value="1"/>
</dbReference>
<gene>
    <name evidence="6" type="ORF">KQ657_002595</name>
</gene>
<dbReference type="PROSITE" id="PS00745">
    <property type="entry name" value="RF_PROK_I"/>
    <property type="match status" value="1"/>
</dbReference>
<dbReference type="SMART" id="SM00937">
    <property type="entry name" value="PCRF"/>
    <property type="match status" value="1"/>
</dbReference>
<dbReference type="Proteomes" id="UP000790833">
    <property type="component" value="Unassembled WGS sequence"/>
</dbReference>
<dbReference type="Pfam" id="PF03462">
    <property type="entry name" value="PCRF"/>
    <property type="match status" value="1"/>
</dbReference>
<dbReference type="GO" id="GO:0032543">
    <property type="term" value="P:mitochondrial translation"/>
    <property type="evidence" value="ECO:0007669"/>
    <property type="project" value="UniProtKB-ARBA"/>
</dbReference>
<evidence type="ECO:0000259" key="5">
    <source>
        <dbReference type="PROSITE" id="PS00745"/>
    </source>
</evidence>
<comment type="caution">
    <text evidence="6">The sequence shown here is derived from an EMBL/GenBank/DDBJ whole genome shotgun (WGS) entry which is preliminary data.</text>
</comment>
<dbReference type="GO" id="GO:0003747">
    <property type="term" value="F:translation release factor activity"/>
    <property type="evidence" value="ECO:0007669"/>
    <property type="project" value="InterPro"/>
</dbReference>
<dbReference type="PANTHER" id="PTHR43804:SF7">
    <property type="entry name" value="LD18447P"/>
    <property type="match status" value="1"/>
</dbReference>
<dbReference type="GeneID" id="66115969"/>
<evidence type="ECO:0000313" key="6">
    <source>
        <dbReference type="EMBL" id="KAG7191988.1"/>
    </source>
</evidence>
<keyword evidence="2" id="KW-0488">Methylation</keyword>
<sequence>MTQEYEKLESLVSNGAVDPDTMVKYSRVSSILEGYHEYLRDVEQAEELMDMASTEPDLELVQEAQSELASLVPQLTKTTTRLLGQLLPQLSYSDKPALLELRPGVGGSEAAIFTGDLLNMYINYASNNGWPYKLESVKRGVNNSVSEAILCIDHAGAYNRMRLELGVHRVQRIPATEVKGRVHTSTAAVVVLPKISAGDAKSLKEDERTFAAGEVRIDTMRAGGKGGQHVNTTDSAVRLTHIPTGLVVIQQDERSQPMNKAKAFLVLRARLAAREREKEMAEQRKLRTDQVLTTDRSDKIRTYNYPQNRITDHRCGVSVYDIEGVMGGTRLDELMDKVEEWEFEEQLQALIASKGVSK</sequence>
<evidence type="ECO:0000256" key="1">
    <source>
        <dbReference type="ARBA" id="ARBA00010835"/>
    </source>
</evidence>
<dbReference type="Gene3D" id="3.30.70.1660">
    <property type="match status" value="1"/>
</dbReference>
<accession>A0A9P7V650</accession>
<name>A0A9P7V650_9ASCO</name>
<dbReference type="InterPro" id="IPR050057">
    <property type="entry name" value="Prokaryotic/Mito_RF"/>
</dbReference>
<evidence type="ECO:0000256" key="4">
    <source>
        <dbReference type="ARBA" id="ARBA00067174"/>
    </source>
</evidence>
<dbReference type="Pfam" id="PF00472">
    <property type="entry name" value="RF-1"/>
    <property type="match status" value="1"/>
</dbReference>
<evidence type="ECO:0000256" key="2">
    <source>
        <dbReference type="ARBA" id="ARBA00022481"/>
    </source>
</evidence>